<evidence type="ECO:0000256" key="2">
    <source>
        <dbReference type="SAM" id="MobiDB-lite"/>
    </source>
</evidence>
<dbReference type="Gene3D" id="1.10.443.10">
    <property type="entry name" value="Intergrase catalytic core"/>
    <property type="match status" value="1"/>
</dbReference>
<dbReference type="GO" id="GO:0006310">
    <property type="term" value="P:DNA recombination"/>
    <property type="evidence" value="ECO:0007669"/>
    <property type="project" value="UniProtKB-KW"/>
</dbReference>
<evidence type="ECO:0000313" key="4">
    <source>
        <dbReference type="Proteomes" id="UP000319576"/>
    </source>
</evidence>
<evidence type="ECO:0000313" key="3">
    <source>
        <dbReference type="EMBL" id="QDU21803.1"/>
    </source>
</evidence>
<dbReference type="AlphaFoldDB" id="A0A517XWC2"/>
<dbReference type="InterPro" id="IPR013762">
    <property type="entry name" value="Integrase-like_cat_sf"/>
</dbReference>
<dbReference type="Proteomes" id="UP000319576">
    <property type="component" value="Chromosome"/>
</dbReference>
<name>A0A517XWC2_9BACT</name>
<dbReference type="EMBL" id="CP036273">
    <property type="protein sequence ID" value="QDU21803.1"/>
    <property type="molecule type" value="Genomic_DNA"/>
</dbReference>
<evidence type="ECO:0000256" key="1">
    <source>
        <dbReference type="ARBA" id="ARBA00023172"/>
    </source>
</evidence>
<protein>
    <submittedName>
        <fullName evidence="3">Phage integrase family protein</fullName>
    </submittedName>
</protein>
<feature type="region of interest" description="Disordered" evidence="2">
    <location>
        <begin position="195"/>
        <end position="214"/>
    </location>
</feature>
<reference evidence="3 4" key="1">
    <citation type="submission" date="2019-02" db="EMBL/GenBank/DDBJ databases">
        <title>Deep-cultivation of Planctomycetes and their phenomic and genomic characterization uncovers novel biology.</title>
        <authorList>
            <person name="Wiegand S."/>
            <person name="Jogler M."/>
            <person name="Boedeker C."/>
            <person name="Pinto D."/>
            <person name="Vollmers J."/>
            <person name="Rivas-Marin E."/>
            <person name="Kohn T."/>
            <person name="Peeters S.H."/>
            <person name="Heuer A."/>
            <person name="Rast P."/>
            <person name="Oberbeckmann S."/>
            <person name="Bunk B."/>
            <person name="Jeske O."/>
            <person name="Meyerdierks A."/>
            <person name="Storesund J.E."/>
            <person name="Kallscheuer N."/>
            <person name="Luecker S."/>
            <person name="Lage O.M."/>
            <person name="Pohl T."/>
            <person name="Merkel B.J."/>
            <person name="Hornburger P."/>
            <person name="Mueller R.-W."/>
            <person name="Bruemmer F."/>
            <person name="Labrenz M."/>
            <person name="Spormann A.M."/>
            <person name="Op den Camp H."/>
            <person name="Overmann J."/>
            <person name="Amann R."/>
            <person name="Jetten M.S.M."/>
            <person name="Mascher T."/>
            <person name="Medema M.H."/>
            <person name="Devos D.P."/>
            <person name="Kaster A.-K."/>
            <person name="Ovreas L."/>
            <person name="Rohde M."/>
            <person name="Galperin M.Y."/>
            <person name="Jogler C."/>
        </authorList>
    </citation>
    <scope>NUCLEOTIDE SEQUENCE [LARGE SCALE GENOMIC DNA]</scope>
    <source>
        <strain evidence="3 4">ETA_A1</strain>
    </source>
</reference>
<dbReference type="GO" id="GO:0015074">
    <property type="term" value="P:DNA integration"/>
    <property type="evidence" value="ECO:0007669"/>
    <property type="project" value="InterPro"/>
</dbReference>
<accession>A0A517XWC2</accession>
<organism evidence="3 4">
    <name type="scientific">Urbifossiella limnaea</name>
    <dbReference type="NCBI Taxonomy" id="2528023"/>
    <lineage>
        <taxon>Bacteria</taxon>
        <taxon>Pseudomonadati</taxon>
        <taxon>Planctomycetota</taxon>
        <taxon>Planctomycetia</taxon>
        <taxon>Gemmatales</taxon>
        <taxon>Gemmataceae</taxon>
        <taxon>Urbifossiella</taxon>
    </lineage>
</organism>
<keyword evidence="4" id="KW-1185">Reference proteome</keyword>
<proteinExistence type="predicted"/>
<gene>
    <name evidence="3" type="ORF">ETAA1_37760</name>
</gene>
<dbReference type="KEGG" id="uli:ETAA1_37760"/>
<sequence>MVPAELMGGHVHETAGGKRIHIWRRGTKFIARGRFQGRHFGETLGDESSATTKLRRLLTAIEDGAYRPPSEAHRRQLADGTVPRLTFRQLAEVFLAAKRKQVGIQTATDYRARLVPLLVFAELPANRKRWPLAADVDAGFVTDARAHLYACRTSRNGRAAGQPRPLSPRQIVNVMETLRAMLAWAADPRNNKLPPGWLNPVTRGSVGTPPAKDPFRRDPLPLEVRARIVGLMDAWQLCTLVPSLILPMRPDEACGLLTDDVDFEYAELLFGINLPDVNFTKKKVAFRLPFPSELRAILESAVGDRTSGPLLRTRRAYTRATPLGVDTLADLKAQFDQRVLSEKPGRVQTDHDRKILFRRLLRELGGVSADAMNREFKALLAAAGVAPGASLYTLRSSVTTTMSTGAKLPHLELTYLTSHSTRDILTRYTSLDVHGEMRRYFDHVRPLLDAVTRRSDELGIGRKEAGSYES</sequence>
<dbReference type="RefSeq" id="WP_145241035.1">
    <property type="nucleotide sequence ID" value="NZ_CP036273.1"/>
</dbReference>
<dbReference type="GO" id="GO:0003677">
    <property type="term" value="F:DNA binding"/>
    <property type="evidence" value="ECO:0007669"/>
    <property type="project" value="InterPro"/>
</dbReference>
<dbReference type="OrthoDB" id="259779at2"/>
<dbReference type="InterPro" id="IPR011010">
    <property type="entry name" value="DNA_brk_join_enz"/>
</dbReference>
<keyword evidence="1" id="KW-0233">DNA recombination</keyword>
<dbReference type="SUPFAM" id="SSF56349">
    <property type="entry name" value="DNA breaking-rejoining enzymes"/>
    <property type="match status" value="1"/>
</dbReference>